<dbReference type="SMART" id="SM00404">
    <property type="entry name" value="PTPc_motif"/>
    <property type="match status" value="1"/>
</dbReference>
<dbReference type="SUPFAM" id="SSF52799">
    <property type="entry name" value="(Phosphotyrosine protein) phosphatases II"/>
    <property type="match status" value="1"/>
</dbReference>
<evidence type="ECO:0000256" key="1">
    <source>
        <dbReference type="ARBA" id="ARBA00022912"/>
    </source>
</evidence>
<keyword evidence="3" id="KW-0472">Membrane</keyword>
<dbReference type="InterPro" id="IPR036116">
    <property type="entry name" value="FN3_sf"/>
</dbReference>
<dbReference type="Gene3D" id="2.60.40.10">
    <property type="entry name" value="Immunoglobulins"/>
    <property type="match status" value="1"/>
</dbReference>
<dbReference type="PRINTS" id="PR00700">
    <property type="entry name" value="PRTYPHPHTASE"/>
</dbReference>
<dbReference type="PROSITE" id="PS00383">
    <property type="entry name" value="TYR_PHOSPHATASE_1"/>
    <property type="match status" value="1"/>
</dbReference>
<keyword evidence="3" id="KW-1133">Transmembrane helix</keyword>
<keyword evidence="3" id="KW-0812">Transmembrane</keyword>
<keyword evidence="4" id="KW-0732">Signal</keyword>
<feature type="chain" id="PRO_5045483835" evidence="4">
    <location>
        <begin position="23"/>
        <end position="1637"/>
    </location>
</feature>
<dbReference type="InterPro" id="IPR003595">
    <property type="entry name" value="Tyr_Pase_cat"/>
</dbReference>
<comment type="catalytic activity">
    <reaction evidence="2">
        <text>O-phospho-L-tyrosyl-[protein] + H2O = L-tyrosyl-[protein] + phosphate</text>
        <dbReference type="Rhea" id="RHEA:10684"/>
        <dbReference type="Rhea" id="RHEA-COMP:10136"/>
        <dbReference type="Rhea" id="RHEA-COMP:20101"/>
        <dbReference type="ChEBI" id="CHEBI:15377"/>
        <dbReference type="ChEBI" id="CHEBI:43474"/>
        <dbReference type="ChEBI" id="CHEBI:46858"/>
        <dbReference type="ChEBI" id="CHEBI:61978"/>
        <dbReference type="EC" id="3.1.3.48"/>
    </reaction>
</comment>
<dbReference type="Gene3D" id="3.90.190.10">
    <property type="entry name" value="Protein tyrosine phosphatase superfamily"/>
    <property type="match status" value="1"/>
</dbReference>
<dbReference type="InterPro" id="IPR000387">
    <property type="entry name" value="Tyr_Pase_dom"/>
</dbReference>
<feature type="signal peptide" evidence="4">
    <location>
        <begin position="1"/>
        <end position="22"/>
    </location>
</feature>
<protein>
    <submittedName>
        <fullName evidence="7">Receptor-type tyrosine-protein phosphatase alpha</fullName>
    </submittedName>
</protein>
<dbReference type="PROSITE" id="PS50056">
    <property type="entry name" value="TYR_PHOSPHATASE_2"/>
    <property type="match status" value="1"/>
</dbReference>
<evidence type="ECO:0000256" key="2">
    <source>
        <dbReference type="ARBA" id="ARBA00051722"/>
    </source>
</evidence>
<evidence type="ECO:0000256" key="4">
    <source>
        <dbReference type="SAM" id="SignalP"/>
    </source>
</evidence>
<dbReference type="InterPro" id="IPR016130">
    <property type="entry name" value="Tyr_Pase_AS"/>
</dbReference>
<accession>A0ABR4Q0N7</accession>
<feature type="transmembrane region" description="Helical" evidence="3">
    <location>
        <begin position="1169"/>
        <end position="1188"/>
    </location>
</feature>
<dbReference type="EMBL" id="JAKROA010000019">
    <property type="protein sequence ID" value="KAL5103205.1"/>
    <property type="molecule type" value="Genomic_DNA"/>
</dbReference>
<organism evidence="7 8">
    <name type="scientific">Taenia crassiceps</name>
    <dbReference type="NCBI Taxonomy" id="6207"/>
    <lineage>
        <taxon>Eukaryota</taxon>
        <taxon>Metazoa</taxon>
        <taxon>Spiralia</taxon>
        <taxon>Lophotrochozoa</taxon>
        <taxon>Platyhelminthes</taxon>
        <taxon>Cestoda</taxon>
        <taxon>Eucestoda</taxon>
        <taxon>Cyclophyllidea</taxon>
        <taxon>Taeniidae</taxon>
        <taxon>Taenia</taxon>
    </lineage>
</organism>
<evidence type="ECO:0000259" key="5">
    <source>
        <dbReference type="PROSITE" id="PS50055"/>
    </source>
</evidence>
<dbReference type="PANTHER" id="PTHR19134">
    <property type="entry name" value="RECEPTOR-TYPE TYROSINE-PROTEIN PHOSPHATASE"/>
    <property type="match status" value="1"/>
</dbReference>
<gene>
    <name evidence="7" type="ORF">TcWFU_000123</name>
</gene>
<evidence type="ECO:0000313" key="8">
    <source>
        <dbReference type="Proteomes" id="UP001651158"/>
    </source>
</evidence>
<reference evidence="7 8" key="1">
    <citation type="journal article" date="2022" name="Front. Cell. Infect. Microbiol.">
        <title>The Genomes of Two Strains of Taenia crassiceps the Animal Model for the Study of Human Cysticercosis.</title>
        <authorList>
            <person name="Bobes R.J."/>
            <person name="Estrada K."/>
            <person name="Rios-Valencia D.G."/>
            <person name="Calderon-Gallegos A."/>
            <person name="de la Torre P."/>
            <person name="Carrero J.C."/>
            <person name="Sanchez-Flores A."/>
            <person name="Laclette J.P."/>
        </authorList>
    </citation>
    <scope>NUCLEOTIDE SEQUENCE [LARGE SCALE GENOMIC DNA]</scope>
    <source>
        <strain evidence="7">WFUcys</strain>
    </source>
</reference>
<dbReference type="PANTHER" id="PTHR19134:SF449">
    <property type="entry name" value="TYROSINE-PROTEIN PHOSPHATASE 1"/>
    <property type="match status" value="1"/>
</dbReference>
<feature type="domain" description="Tyrosine specific protein phosphatases" evidence="6">
    <location>
        <begin position="1487"/>
        <end position="1613"/>
    </location>
</feature>
<dbReference type="Pfam" id="PF00102">
    <property type="entry name" value="Y_phosphatase"/>
    <property type="match status" value="1"/>
</dbReference>
<name>A0ABR4Q0N7_9CEST</name>
<dbReference type="Proteomes" id="UP001651158">
    <property type="component" value="Unassembled WGS sequence"/>
</dbReference>
<feature type="domain" description="Tyrosine-protein phosphatase" evidence="5">
    <location>
        <begin position="1255"/>
        <end position="1622"/>
    </location>
</feature>
<dbReference type="InterPro" id="IPR029021">
    <property type="entry name" value="Prot-tyrosine_phosphatase-like"/>
</dbReference>
<dbReference type="CDD" id="cd00047">
    <property type="entry name" value="PTPc"/>
    <property type="match status" value="1"/>
</dbReference>
<dbReference type="InterPro" id="IPR013783">
    <property type="entry name" value="Ig-like_fold"/>
</dbReference>
<dbReference type="InterPro" id="IPR050348">
    <property type="entry name" value="Protein-Tyr_Phosphatase"/>
</dbReference>
<keyword evidence="8" id="KW-1185">Reference proteome</keyword>
<proteinExistence type="predicted"/>
<evidence type="ECO:0000256" key="3">
    <source>
        <dbReference type="SAM" id="Phobius"/>
    </source>
</evidence>
<dbReference type="PROSITE" id="PS50055">
    <property type="entry name" value="TYR_PHOSPHATASE_PTP"/>
    <property type="match status" value="1"/>
</dbReference>
<comment type="caution">
    <text evidence="7">The sequence shown here is derived from an EMBL/GenBank/DDBJ whole genome shotgun (WGS) entry which is preliminary data.</text>
</comment>
<keyword evidence="1" id="KW-0378">Hydrolase</keyword>
<keyword evidence="7" id="KW-0675">Receptor</keyword>
<evidence type="ECO:0000259" key="6">
    <source>
        <dbReference type="PROSITE" id="PS50056"/>
    </source>
</evidence>
<dbReference type="InterPro" id="IPR000242">
    <property type="entry name" value="PTP_cat"/>
</dbReference>
<evidence type="ECO:0000313" key="7">
    <source>
        <dbReference type="EMBL" id="KAL5103205.1"/>
    </source>
</evidence>
<dbReference type="SUPFAM" id="SSF49265">
    <property type="entry name" value="Fibronectin type III"/>
    <property type="match status" value="1"/>
</dbReference>
<keyword evidence="1" id="KW-0904">Protein phosphatase</keyword>
<dbReference type="SMART" id="SM00194">
    <property type="entry name" value="PTPc"/>
    <property type="match status" value="1"/>
</dbReference>
<sequence length="1637" mass="184185">MRLSLFLLCLLTGLSPTSLVEAETCLHAWTNPDTPVAVGVKPSFRKSMSTIGGKKGGIQWVFEFLNRADRVEKTSQWDYWSSRYKYNFVAVKNFYNGTAKMSIQLDDSKVGILECPFVDLQTRSESPTRCRVFRNSDDNDSLNFIVFNRTAQMQAQLSDRHKSLCLDRLTPGTTYHLCVTKSECQKDWFCKTFTTFQETSQEAPLYSMDVYVEGVDEDWIQLSWPPPKVRRPATPPIGYIISVRRGETCWEREVILSAPWITQRESAFIRQSAERLTSAHRCDGEMSRGWNRADVDEQGPLGIFAVTTGNLRRNTLYNFAITPVFHPDVNILAESTSIEARTASSSASVSLEVRGNSAWIYKHGAYELTISEIGAHSIHCNNSTPIFNNGAAERQCRKSTHNTRQRVEISLTSSSVYRLVVFRISPDQLKFRPQIKAIALSSNLVYISVAHLNITVPNPLAFIARICQTKDPGECKRHPLYYEVVGSYSLYQNRSAWQVNQYANSSHFTARIQPTTNTHLQVSLHAYPADASTGEELLLATTTSETRKHSCTSWCIWPAGDWSNTHGSALGEYDREFARRTADDRACESYCEPLLEAIDGESGCLTVHKYMEFCSLPLCSAVAPIGCATDADSTQGISWISIEWKNPRETFTSFPKFLILVTSRHDVYMNQVFIETSPTVLPPFLRTAVQSLPHSRTSLITEDTRRVNITNLAQNTDYNISIIPYLLEGSIGAVLVRTVKTKVGVSGSLDLRSARAISSQLMPLCANSNADLIQAPCRVEGAQLRQNGSEVDLKWKLILERTCSPPTNLVVEINGTRRDDKLSHPFEGAHLTHNFEFCRTYQFRLRFESPGGMRPYPHTLSSEIGYPDIDDKAPITYLTDGKPYFRVSFASEHLHCEYEYALRWGVWPNFTFCRAISASPTGATLPKLREGFVYSVNARVQPRGSTSHCRGAKFASAWSKLLAVPTALSKSEVKIHNVTVTAYIAKREAKEESSSGCLLPHAEYNGRQELRVVENGISPSGQNVSICTIVAWTVDATSAGSVLGYIVEITQSAARRCRLIWLPCEACFPGYGLGNVLPAVEQELRRIEAQCTKASTQLLQHAERLDSQLYKTTIRLVLGFQSIGETNGTFTGVVRVHAVKMGSVHQIMEQYWQTDAKVVLSKRGFRTGLITGILAIVLITIMIVLIVMRRQKAKIIRQDQYTKVCSEDEDALEADSIAILSKKFGTRPRRPPSPIHLSDFVKVVANYAINDYAILREEFKTLQCNAAVQQEEKGLTMEVGVHPENHLRNRYKNVLPFDQNRLKLTSKYALVELCPPGDVDPKATPIALNAVSDYVNASLIPSTPPPLRINYATVKPHCRSSPTFYVAAQAPKRCSVGLFWQAIWDSNVRVIIMLTRLYEREKEKCWPYWPRKQDGKEVDGDGGGLNGELCSSVYGNFAVTLQSTETGLCYIRRVLVVRNKVLENDVPRRVIQLLMTSWDDFKVPRKDDFYIFLKKYWEELKTMTKQSSGSVLVHCSAGVGRTGTFIAIDMLARYIQRLVQMDDEESVSNAKAEEDDASWHESVYANLTASGKAILLHNRATLDKSTPTVDVFETVLWLRSQRLKTVQQDIQYIFIYDFLSYYIQSLMGETEIPYDSV</sequence>